<reference evidence="3" key="1">
    <citation type="submission" date="2017-01" db="EMBL/GenBank/DDBJ databases">
        <authorList>
            <person name="Wang Y."/>
            <person name="White M."/>
            <person name="Kvist S."/>
            <person name="Moncalvo J.-M."/>
        </authorList>
    </citation>
    <scope>NUCLEOTIDE SEQUENCE [LARGE SCALE GENOMIC DNA]</scope>
    <source>
        <strain evidence="3">ID-206-W2</strain>
    </source>
</reference>
<evidence type="ECO:0000256" key="1">
    <source>
        <dbReference type="SAM" id="MobiDB-lite"/>
    </source>
</evidence>
<dbReference type="EMBL" id="LSSM01003253">
    <property type="protein sequence ID" value="OMJ18518.1"/>
    <property type="molecule type" value="Genomic_DNA"/>
</dbReference>
<accession>A0A1R1XV84</accession>
<dbReference type="Proteomes" id="UP000187429">
    <property type="component" value="Unassembled WGS sequence"/>
</dbReference>
<evidence type="ECO:0000313" key="2">
    <source>
        <dbReference type="EMBL" id="OMJ18518.1"/>
    </source>
</evidence>
<feature type="region of interest" description="Disordered" evidence="1">
    <location>
        <begin position="28"/>
        <end position="51"/>
    </location>
</feature>
<comment type="caution">
    <text evidence="2">The sequence shown here is derived from an EMBL/GenBank/DDBJ whole genome shotgun (WGS) entry which is preliminary data.</text>
</comment>
<keyword evidence="3" id="KW-1185">Reference proteome</keyword>
<evidence type="ECO:0000313" key="3">
    <source>
        <dbReference type="Proteomes" id="UP000187429"/>
    </source>
</evidence>
<protein>
    <submittedName>
        <fullName evidence="2">Uncharacterized protein</fullName>
    </submittedName>
</protein>
<gene>
    <name evidence="2" type="ORF">AYI69_g6980</name>
</gene>
<feature type="compositionally biased region" description="Polar residues" evidence="1">
    <location>
        <begin position="32"/>
        <end position="47"/>
    </location>
</feature>
<dbReference type="AlphaFoldDB" id="A0A1R1XV84"/>
<sequence length="92" mass="10553">MYEQMKFVGKQPAFERINLSQDQVIYLHDPNSPRSSDYNSELENAGNSKFEVEKSESGINDILIETPDNTILSIKKKSQSLHKDEETMKMVS</sequence>
<organism evidence="2 3">
    <name type="scientific">Smittium culicis</name>
    <dbReference type="NCBI Taxonomy" id="133412"/>
    <lineage>
        <taxon>Eukaryota</taxon>
        <taxon>Fungi</taxon>
        <taxon>Fungi incertae sedis</taxon>
        <taxon>Zoopagomycota</taxon>
        <taxon>Kickxellomycotina</taxon>
        <taxon>Harpellomycetes</taxon>
        <taxon>Harpellales</taxon>
        <taxon>Legeriomycetaceae</taxon>
        <taxon>Smittium</taxon>
    </lineage>
</organism>
<proteinExistence type="predicted"/>
<name>A0A1R1XV84_9FUNG</name>